<proteinExistence type="predicted"/>
<keyword evidence="3" id="KW-1185">Reference proteome</keyword>
<sequence length="39" mass="4456">MYAKLNLQFQTDKLLLNLHIKISIAVGTLILLLKNSNLF</sequence>
<organism evidence="2 3">
    <name type="scientific">Collimonas pratensis</name>
    <dbReference type="NCBI Taxonomy" id="279113"/>
    <lineage>
        <taxon>Bacteria</taxon>
        <taxon>Pseudomonadati</taxon>
        <taxon>Pseudomonadota</taxon>
        <taxon>Betaproteobacteria</taxon>
        <taxon>Burkholderiales</taxon>
        <taxon>Oxalobacteraceae</taxon>
        <taxon>Collimonas</taxon>
    </lineage>
</organism>
<evidence type="ECO:0000313" key="3">
    <source>
        <dbReference type="Proteomes" id="UP000074914"/>
    </source>
</evidence>
<keyword evidence="1" id="KW-1133">Transmembrane helix</keyword>
<accession>A0ABM5Z654</accession>
<dbReference type="EMBL" id="CP013236">
    <property type="protein sequence ID" value="AMP14592.1"/>
    <property type="molecule type" value="Genomic_DNA"/>
</dbReference>
<keyword evidence="1" id="KW-0812">Transmembrane</keyword>
<dbReference type="Proteomes" id="UP000074914">
    <property type="component" value="Chromosome"/>
</dbReference>
<protein>
    <submittedName>
        <fullName evidence="2">Uncharacterized protein</fullName>
    </submittedName>
</protein>
<feature type="transmembrane region" description="Helical" evidence="1">
    <location>
        <begin position="14"/>
        <end position="33"/>
    </location>
</feature>
<reference evidence="2 3" key="1">
    <citation type="submission" date="2015-11" db="EMBL/GenBank/DDBJ databases">
        <title>Exploring the genomic traits of fungus-feeding bacterial genus Collimonas.</title>
        <authorList>
            <person name="Song C."/>
            <person name="Schmidt R."/>
            <person name="de Jager V."/>
            <person name="Krzyzanowska D."/>
            <person name="Jongedijk E."/>
            <person name="Cankar K."/>
            <person name="Beekwilder J."/>
            <person name="van Veen A."/>
            <person name="de Boer W."/>
            <person name="van Veen J.A."/>
            <person name="Garbeva P."/>
        </authorList>
    </citation>
    <scope>NUCLEOTIDE SEQUENCE [LARGE SCALE GENOMIC DNA]</scope>
    <source>
        <strain evidence="2 3">Ter291</strain>
    </source>
</reference>
<evidence type="ECO:0000313" key="2">
    <source>
        <dbReference type="EMBL" id="AMP14592.1"/>
    </source>
</evidence>
<gene>
    <name evidence="2" type="ORF">CPter291_2334</name>
</gene>
<name>A0ABM5Z654_9BURK</name>
<evidence type="ECO:0000256" key="1">
    <source>
        <dbReference type="SAM" id="Phobius"/>
    </source>
</evidence>
<keyword evidence="1" id="KW-0472">Membrane</keyword>